<name>A0ABQ5LYY4_9RHOB</name>
<keyword evidence="2" id="KW-0732">Signal</keyword>
<dbReference type="InterPro" id="IPR051010">
    <property type="entry name" value="BCAA_transport"/>
</dbReference>
<evidence type="ECO:0000256" key="1">
    <source>
        <dbReference type="ARBA" id="ARBA00010062"/>
    </source>
</evidence>
<dbReference type="RefSeq" id="WP_281844057.1">
    <property type="nucleotide sequence ID" value="NZ_BROH01000019.1"/>
</dbReference>
<protein>
    <submittedName>
        <fullName evidence="5">ABC transporter substrate-binding protein</fullName>
    </submittedName>
</protein>
<evidence type="ECO:0000313" key="6">
    <source>
        <dbReference type="Proteomes" id="UP001144205"/>
    </source>
</evidence>
<evidence type="ECO:0000313" key="5">
    <source>
        <dbReference type="EMBL" id="GKY90162.1"/>
    </source>
</evidence>
<dbReference type="SUPFAM" id="SSF53822">
    <property type="entry name" value="Periplasmic binding protein-like I"/>
    <property type="match status" value="1"/>
</dbReference>
<keyword evidence="3" id="KW-0813">Transport</keyword>
<gene>
    <name evidence="5" type="ORF">STA1M1_40310</name>
</gene>
<comment type="caution">
    <text evidence="5">The sequence shown here is derived from an EMBL/GenBank/DDBJ whole genome shotgun (WGS) entry which is preliminary data.</text>
</comment>
<organism evidence="5 6">
    <name type="scientific">Sinisalibacter aestuarii</name>
    <dbReference type="NCBI Taxonomy" id="2949426"/>
    <lineage>
        <taxon>Bacteria</taxon>
        <taxon>Pseudomonadati</taxon>
        <taxon>Pseudomonadota</taxon>
        <taxon>Alphaproteobacteria</taxon>
        <taxon>Rhodobacterales</taxon>
        <taxon>Roseobacteraceae</taxon>
        <taxon>Sinisalibacter</taxon>
    </lineage>
</organism>
<evidence type="ECO:0000256" key="2">
    <source>
        <dbReference type="ARBA" id="ARBA00022729"/>
    </source>
</evidence>
<dbReference type="Proteomes" id="UP001144205">
    <property type="component" value="Unassembled WGS sequence"/>
</dbReference>
<dbReference type="EMBL" id="BROH01000019">
    <property type="protein sequence ID" value="GKY90162.1"/>
    <property type="molecule type" value="Genomic_DNA"/>
</dbReference>
<dbReference type="InterPro" id="IPR028082">
    <property type="entry name" value="Peripla_BP_I"/>
</dbReference>
<dbReference type="PANTHER" id="PTHR30483">
    <property type="entry name" value="LEUCINE-SPECIFIC-BINDING PROTEIN"/>
    <property type="match status" value="1"/>
</dbReference>
<comment type="similarity">
    <text evidence="1">Belongs to the leucine-binding protein family.</text>
</comment>
<evidence type="ECO:0000256" key="3">
    <source>
        <dbReference type="ARBA" id="ARBA00022970"/>
    </source>
</evidence>
<dbReference type="InterPro" id="IPR028081">
    <property type="entry name" value="Leu-bd"/>
</dbReference>
<dbReference type="PANTHER" id="PTHR30483:SF6">
    <property type="entry name" value="PERIPLASMIC BINDING PROTEIN OF ABC TRANSPORTER FOR NATURAL AMINO ACIDS"/>
    <property type="match status" value="1"/>
</dbReference>
<reference evidence="5" key="1">
    <citation type="journal article" date="2023" name="Int. J. Syst. Evol. Microbiol.">
        <title>Sinisalibacter aestuarii sp. nov., isolated from estuarine sediment of the Arakawa River.</title>
        <authorList>
            <person name="Arafat S.T."/>
            <person name="Hirano S."/>
            <person name="Sato A."/>
            <person name="Takeuchi K."/>
            <person name="Yasuda T."/>
            <person name="Terahara T."/>
            <person name="Hamada M."/>
            <person name="Kobayashi T."/>
        </authorList>
    </citation>
    <scope>NUCLEOTIDE SEQUENCE</scope>
    <source>
        <strain evidence="5">B-399</strain>
    </source>
</reference>
<sequence length="425" mass="45374">MSNIILSRRKFLRATGAAGLVTAAGGLATPAIAASRAIKIGFVTPQTGPLAIFAEPDKFTLEQFAKQIGNGLMINGTAHPVEFIVKDSQSSSNRASSVAQELIFEDEVDLILATSTPDTTNPVADQAELNGVPCLTNDTPWQPHFFGRQGDPASGFEYTNHFFWGLEDVISVFINQWDKVDTNKVVGALWPNDPDGNGWSDPELGFPPVMEAKGYQLVDTGRYQNMSDDFSAQISAFKEAGVEIVTGVMIPPDFTTFLTQAAQQGFHPKVVNVAKASEFPQAMGALGPLADGLSVEVWWSPHHPFASGFTGQSSAELAAAYEAATGNPWTMPLGFKHSLFEVAMDVLTRTEDIDSPEAIAAAAAATDYASVVGTVNFSTGPVPNVSKTPLVGGQWHLDGDRPVLEIVENSDHPDIPVTADMRPIG</sequence>
<evidence type="ECO:0000259" key="4">
    <source>
        <dbReference type="Pfam" id="PF13458"/>
    </source>
</evidence>
<feature type="domain" description="Leucine-binding protein" evidence="4">
    <location>
        <begin position="38"/>
        <end position="378"/>
    </location>
</feature>
<keyword evidence="3" id="KW-0029">Amino-acid transport</keyword>
<proteinExistence type="inferred from homology"/>
<dbReference type="Gene3D" id="3.40.50.2300">
    <property type="match status" value="2"/>
</dbReference>
<dbReference type="CDD" id="cd06337">
    <property type="entry name" value="PBP1_ABC_ligand_binding-like"/>
    <property type="match status" value="1"/>
</dbReference>
<keyword evidence="6" id="KW-1185">Reference proteome</keyword>
<dbReference type="InterPro" id="IPR006311">
    <property type="entry name" value="TAT_signal"/>
</dbReference>
<dbReference type="Pfam" id="PF13458">
    <property type="entry name" value="Peripla_BP_6"/>
    <property type="match status" value="1"/>
</dbReference>
<dbReference type="PROSITE" id="PS51318">
    <property type="entry name" value="TAT"/>
    <property type="match status" value="1"/>
</dbReference>
<accession>A0ABQ5LYY4</accession>